<gene>
    <name evidence="1" type="ORF">AVEN_22669_1</name>
</gene>
<dbReference type="Proteomes" id="UP000499080">
    <property type="component" value="Unassembled WGS sequence"/>
</dbReference>
<dbReference type="AlphaFoldDB" id="A0A4Y2H1F9"/>
<reference evidence="1 2" key="1">
    <citation type="journal article" date="2019" name="Sci. Rep.">
        <title>Orb-weaving spider Araneus ventricosus genome elucidates the spidroin gene catalogue.</title>
        <authorList>
            <person name="Kono N."/>
            <person name="Nakamura H."/>
            <person name="Ohtoshi R."/>
            <person name="Moran D.A.P."/>
            <person name="Shinohara A."/>
            <person name="Yoshida Y."/>
            <person name="Fujiwara M."/>
            <person name="Mori M."/>
            <person name="Tomita M."/>
            <person name="Arakawa K."/>
        </authorList>
    </citation>
    <scope>NUCLEOTIDE SEQUENCE [LARGE SCALE GENOMIC DNA]</scope>
</reference>
<name>A0A4Y2H1F9_ARAVE</name>
<organism evidence="1 2">
    <name type="scientific">Araneus ventricosus</name>
    <name type="common">Orbweaver spider</name>
    <name type="synonym">Epeira ventricosa</name>
    <dbReference type="NCBI Taxonomy" id="182803"/>
    <lineage>
        <taxon>Eukaryota</taxon>
        <taxon>Metazoa</taxon>
        <taxon>Ecdysozoa</taxon>
        <taxon>Arthropoda</taxon>
        <taxon>Chelicerata</taxon>
        <taxon>Arachnida</taxon>
        <taxon>Araneae</taxon>
        <taxon>Araneomorphae</taxon>
        <taxon>Entelegynae</taxon>
        <taxon>Araneoidea</taxon>
        <taxon>Araneidae</taxon>
        <taxon>Araneus</taxon>
    </lineage>
</organism>
<accession>A0A4Y2H1F9</accession>
<protein>
    <submittedName>
        <fullName evidence="1">Uncharacterized protein</fullName>
    </submittedName>
</protein>
<keyword evidence="2" id="KW-1185">Reference proteome</keyword>
<evidence type="ECO:0000313" key="2">
    <source>
        <dbReference type="Proteomes" id="UP000499080"/>
    </source>
</evidence>
<evidence type="ECO:0000313" key="1">
    <source>
        <dbReference type="EMBL" id="GBM58568.1"/>
    </source>
</evidence>
<dbReference type="EMBL" id="BGPR01101103">
    <property type="protein sequence ID" value="GBM58568.1"/>
    <property type="molecule type" value="Genomic_DNA"/>
</dbReference>
<sequence>MADTIMKYTPVGVFCLRLSSIFKQYDVILSSKSKYIQENEVSILDRFRLSDWVQNLIPKYNCGIKTTYRISFIFLVGLLNHHVHTYSNRLAVIGQLLEGFSP</sequence>
<proteinExistence type="predicted"/>
<comment type="caution">
    <text evidence="1">The sequence shown here is derived from an EMBL/GenBank/DDBJ whole genome shotgun (WGS) entry which is preliminary data.</text>
</comment>